<keyword evidence="5 8" id="KW-0812">Transmembrane</keyword>
<comment type="caution">
    <text evidence="10">The sequence shown here is derived from an EMBL/GenBank/DDBJ whole genome shotgun (WGS) entry which is preliminary data.</text>
</comment>
<dbReference type="GO" id="GO:0005886">
    <property type="term" value="C:plasma membrane"/>
    <property type="evidence" value="ECO:0007669"/>
    <property type="project" value="UniProtKB-SubCell"/>
</dbReference>
<evidence type="ECO:0000256" key="4">
    <source>
        <dbReference type="ARBA" id="ARBA00022679"/>
    </source>
</evidence>
<organism evidence="10 11">
    <name type="scientific">candidate division WWE3 bacterium CG08_land_8_20_14_0_20_41_15</name>
    <dbReference type="NCBI Taxonomy" id="1975086"/>
    <lineage>
        <taxon>Bacteria</taxon>
        <taxon>Katanobacteria</taxon>
    </lineage>
</organism>
<keyword evidence="7 8" id="KW-0472">Membrane</keyword>
<evidence type="ECO:0000256" key="7">
    <source>
        <dbReference type="ARBA" id="ARBA00023136"/>
    </source>
</evidence>
<feature type="domain" description="Bacterial sugar transferase" evidence="9">
    <location>
        <begin position="9"/>
        <end position="207"/>
    </location>
</feature>
<evidence type="ECO:0000256" key="3">
    <source>
        <dbReference type="ARBA" id="ARBA00022475"/>
    </source>
</evidence>
<gene>
    <name evidence="10" type="ORF">COT51_01950</name>
</gene>
<dbReference type="Pfam" id="PF02397">
    <property type="entry name" value="Bac_transf"/>
    <property type="match status" value="1"/>
</dbReference>
<reference evidence="11" key="1">
    <citation type="submission" date="2017-09" db="EMBL/GenBank/DDBJ databases">
        <title>Depth-based differentiation of microbial function through sediment-hosted aquifers and enrichment of novel symbionts in the deep terrestrial subsurface.</title>
        <authorList>
            <person name="Probst A.J."/>
            <person name="Ladd B."/>
            <person name="Jarett J.K."/>
            <person name="Geller-Mcgrath D.E."/>
            <person name="Sieber C.M.K."/>
            <person name="Emerson J.B."/>
            <person name="Anantharaman K."/>
            <person name="Thomas B.C."/>
            <person name="Malmstrom R."/>
            <person name="Stieglmeier M."/>
            <person name="Klingl A."/>
            <person name="Woyke T."/>
            <person name="Ryan C.M."/>
            <person name="Banfield J.F."/>
        </authorList>
    </citation>
    <scope>NUCLEOTIDE SEQUENCE [LARGE SCALE GENOMIC DNA]</scope>
</reference>
<dbReference type="PANTHER" id="PTHR30576:SF4">
    <property type="entry name" value="UNDECAPRENYL-PHOSPHATE GALACTOSE PHOSPHOTRANSFERASE"/>
    <property type="match status" value="1"/>
</dbReference>
<accession>A0A2H0X9W6</accession>
<evidence type="ECO:0000313" key="11">
    <source>
        <dbReference type="Proteomes" id="UP000231098"/>
    </source>
</evidence>
<evidence type="ECO:0000259" key="9">
    <source>
        <dbReference type="Pfam" id="PF02397"/>
    </source>
</evidence>
<dbReference type="InterPro" id="IPR003362">
    <property type="entry name" value="Bact_transf"/>
</dbReference>
<name>A0A2H0X9W6_UNCKA</name>
<keyword evidence="4" id="KW-0808">Transferase</keyword>
<keyword evidence="6 8" id="KW-1133">Transmembrane helix</keyword>
<comment type="subcellular location">
    <subcellularLocation>
        <location evidence="1">Cell membrane</location>
    </subcellularLocation>
</comment>
<dbReference type="GO" id="GO:0016780">
    <property type="term" value="F:phosphotransferase activity, for other substituted phosphate groups"/>
    <property type="evidence" value="ECO:0007669"/>
    <property type="project" value="TreeGrafter"/>
</dbReference>
<proteinExistence type="inferred from homology"/>
<evidence type="ECO:0000256" key="2">
    <source>
        <dbReference type="ARBA" id="ARBA00006464"/>
    </source>
</evidence>
<evidence type="ECO:0000256" key="1">
    <source>
        <dbReference type="ARBA" id="ARBA00004236"/>
    </source>
</evidence>
<feature type="transmembrane region" description="Helical" evidence="8">
    <location>
        <begin position="12"/>
        <end position="35"/>
    </location>
</feature>
<sequence>MKNFYNPIKRLIDILGAGFFLFCYSPMLILSAIWIKITSPGPVFADIPARVGKGGKPFRMYKLRTMIPKAHEYLLNHPDLHEKYKLNNYKLKPEEDPRIIPGGRFLRRFSIDEAPQFLNILRGQMSLVGPRAYYPFELEEQNKRNEGIEVFIKKATSIKPGLTGPWQVSGRTTIDFPGRVKMDAKYSENYSFLKDLLILFKTPWAVVAGRGAE</sequence>
<evidence type="ECO:0000313" key="10">
    <source>
        <dbReference type="EMBL" id="PIS21651.1"/>
    </source>
</evidence>
<keyword evidence="3" id="KW-1003">Cell membrane</keyword>
<dbReference type="PANTHER" id="PTHR30576">
    <property type="entry name" value="COLANIC BIOSYNTHESIS UDP-GLUCOSE LIPID CARRIER TRANSFERASE"/>
    <property type="match status" value="1"/>
</dbReference>
<evidence type="ECO:0000256" key="6">
    <source>
        <dbReference type="ARBA" id="ARBA00022989"/>
    </source>
</evidence>
<dbReference type="Proteomes" id="UP000231098">
    <property type="component" value="Unassembled WGS sequence"/>
</dbReference>
<evidence type="ECO:0000256" key="8">
    <source>
        <dbReference type="SAM" id="Phobius"/>
    </source>
</evidence>
<comment type="similarity">
    <text evidence="2">Belongs to the bacterial sugar transferase family.</text>
</comment>
<dbReference type="AlphaFoldDB" id="A0A2H0X9W6"/>
<evidence type="ECO:0000256" key="5">
    <source>
        <dbReference type="ARBA" id="ARBA00022692"/>
    </source>
</evidence>
<protein>
    <submittedName>
        <fullName evidence="10">Multidrug MFS transporter</fullName>
    </submittedName>
</protein>
<dbReference type="EMBL" id="PEYV01000029">
    <property type="protein sequence ID" value="PIS21651.1"/>
    <property type="molecule type" value="Genomic_DNA"/>
</dbReference>